<reference evidence="8 9" key="1">
    <citation type="journal article" date="2019" name="Sci. Rep.">
        <title>Extended insight into the Mycobacterium chelonae-abscessus complex through whole genome sequencing of Mycobacterium salmoniphilum outbreak and Mycobacterium salmoniphilum-like strains.</title>
        <authorList>
            <person name="Behra P.R.K."/>
            <person name="Das S."/>
            <person name="Pettersson B.M.F."/>
            <person name="Shirreff L."/>
            <person name="DuCote T."/>
            <person name="Jacobsson K.G."/>
            <person name="Ennis D.G."/>
            <person name="Kirsebom L.A."/>
        </authorList>
    </citation>
    <scope>NUCLEOTIDE SEQUENCE [LARGE SCALE GENOMIC DNA]</scope>
    <source>
        <strain evidence="8 9">CCUG 63697</strain>
    </source>
</reference>
<dbReference type="PANTHER" id="PTHR34584:SF1">
    <property type="entry name" value="NA(+)_H(+) ANTIPORTER SUBUNIT E1"/>
    <property type="match status" value="1"/>
</dbReference>
<dbReference type="AlphaFoldDB" id="A0A4R8RD53"/>
<dbReference type="NCBIfam" id="NF006521">
    <property type="entry name" value="PRK08965.1-5"/>
    <property type="match status" value="1"/>
</dbReference>
<feature type="transmembrane region" description="Helical" evidence="7">
    <location>
        <begin position="23"/>
        <end position="44"/>
    </location>
</feature>
<dbReference type="Proteomes" id="UP000295165">
    <property type="component" value="Unassembled WGS sequence"/>
</dbReference>
<dbReference type="GO" id="GO:0005886">
    <property type="term" value="C:plasma membrane"/>
    <property type="evidence" value="ECO:0007669"/>
    <property type="project" value="UniProtKB-SubCell"/>
</dbReference>
<gene>
    <name evidence="8" type="primary">mnhE1</name>
    <name evidence="8" type="ORF">CCUG63697_00289</name>
</gene>
<evidence type="ECO:0000256" key="1">
    <source>
        <dbReference type="ARBA" id="ARBA00004651"/>
    </source>
</evidence>
<dbReference type="PANTHER" id="PTHR34584">
    <property type="entry name" value="NA(+)/H(+) ANTIPORTER SUBUNIT E1"/>
    <property type="match status" value="1"/>
</dbReference>
<comment type="subcellular location">
    <subcellularLocation>
        <location evidence="1">Cell membrane</location>
        <topology evidence="1">Multi-pass membrane protein</topology>
    </subcellularLocation>
</comment>
<comment type="caution">
    <text evidence="8">The sequence shown here is derived from an EMBL/GenBank/DDBJ whole genome shotgun (WGS) entry which is preliminary data.</text>
</comment>
<proteinExistence type="inferred from homology"/>
<evidence type="ECO:0000313" key="8">
    <source>
        <dbReference type="EMBL" id="TDZ53250.1"/>
    </source>
</evidence>
<evidence type="ECO:0000313" key="9">
    <source>
        <dbReference type="Proteomes" id="UP000295165"/>
    </source>
</evidence>
<keyword evidence="3" id="KW-1003">Cell membrane</keyword>
<accession>A0A4R8RD53</accession>
<dbReference type="GO" id="GO:0008324">
    <property type="term" value="F:monoatomic cation transmembrane transporter activity"/>
    <property type="evidence" value="ECO:0007669"/>
    <property type="project" value="InterPro"/>
</dbReference>
<evidence type="ECO:0000256" key="7">
    <source>
        <dbReference type="SAM" id="Phobius"/>
    </source>
</evidence>
<dbReference type="EMBL" id="PECC01000021">
    <property type="protein sequence ID" value="TDZ53250.1"/>
    <property type="molecule type" value="Genomic_DNA"/>
</dbReference>
<keyword evidence="6 7" id="KW-0472">Membrane</keyword>
<dbReference type="Pfam" id="PF01899">
    <property type="entry name" value="MNHE"/>
    <property type="match status" value="1"/>
</dbReference>
<dbReference type="InterPro" id="IPR002758">
    <property type="entry name" value="Cation_antiport_E"/>
</dbReference>
<feature type="transmembrane region" description="Helical" evidence="7">
    <location>
        <begin position="82"/>
        <end position="102"/>
    </location>
</feature>
<sequence>MKRTREGHPTPIKQLTKYGPREIVLRAWTLVWLMLVWTMLWGNFSAANTINGLVVALVITVLLPMPRLPVEGRLHVVSMIRLALTVGWYMVLSSLQVAWWAIRPGPPPLSAVLRAQISVKSDLVMALLLNTLTIIPGSVVLEIDQERRLAYVHVLDVGSPKAVASFYTQLRQLEKLFIAAFERDVDWHPEDDTVDESETREGV</sequence>
<feature type="transmembrane region" description="Helical" evidence="7">
    <location>
        <begin position="50"/>
        <end position="70"/>
    </location>
</feature>
<keyword evidence="9" id="KW-1185">Reference proteome</keyword>
<evidence type="ECO:0000256" key="3">
    <source>
        <dbReference type="ARBA" id="ARBA00022475"/>
    </source>
</evidence>
<evidence type="ECO:0000256" key="2">
    <source>
        <dbReference type="ARBA" id="ARBA00006228"/>
    </source>
</evidence>
<keyword evidence="5 7" id="KW-1133">Transmembrane helix</keyword>
<feature type="transmembrane region" description="Helical" evidence="7">
    <location>
        <begin position="122"/>
        <end position="141"/>
    </location>
</feature>
<name>A0A4R8RD53_9MYCO</name>
<evidence type="ECO:0000256" key="6">
    <source>
        <dbReference type="ARBA" id="ARBA00023136"/>
    </source>
</evidence>
<evidence type="ECO:0000256" key="5">
    <source>
        <dbReference type="ARBA" id="ARBA00022989"/>
    </source>
</evidence>
<keyword evidence="4 7" id="KW-0812">Transmembrane</keyword>
<organism evidence="8 9">
    <name type="scientific">Mycobacteroides franklinii</name>
    <dbReference type="NCBI Taxonomy" id="948102"/>
    <lineage>
        <taxon>Bacteria</taxon>
        <taxon>Bacillati</taxon>
        <taxon>Actinomycetota</taxon>
        <taxon>Actinomycetes</taxon>
        <taxon>Mycobacteriales</taxon>
        <taxon>Mycobacteriaceae</taxon>
        <taxon>Mycobacteroides</taxon>
    </lineage>
</organism>
<protein>
    <submittedName>
        <fullName evidence="8">Na(+)/H(+) antiporter subunit E1</fullName>
    </submittedName>
</protein>
<comment type="similarity">
    <text evidence="2">Belongs to the CPA3 antiporters (TC 2.A.63) subunit E family.</text>
</comment>
<evidence type="ECO:0000256" key="4">
    <source>
        <dbReference type="ARBA" id="ARBA00022692"/>
    </source>
</evidence>